<feature type="non-terminal residue" evidence="4">
    <location>
        <position position="1"/>
    </location>
</feature>
<feature type="coiled-coil region" evidence="1">
    <location>
        <begin position="91"/>
        <end position="118"/>
    </location>
</feature>
<name>A0A7J6RA22_PEROL</name>
<feature type="region of interest" description="Disordered" evidence="2">
    <location>
        <begin position="347"/>
        <end position="380"/>
    </location>
</feature>
<organism evidence="4 5">
    <name type="scientific">Perkinsus olseni</name>
    <name type="common">Perkinsus atlanticus</name>
    <dbReference type="NCBI Taxonomy" id="32597"/>
    <lineage>
        <taxon>Eukaryota</taxon>
        <taxon>Sar</taxon>
        <taxon>Alveolata</taxon>
        <taxon>Perkinsozoa</taxon>
        <taxon>Perkinsea</taxon>
        <taxon>Perkinsida</taxon>
        <taxon>Perkinsidae</taxon>
        <taxon>Perkinsus</taxon>
    </lineage>
</organism>
<keyword evidence="1" id="KW-0175">Coiled coil</keyword>
<evidence type="ECO:0000313" key="4">
    <source>
        <dbReference type="EMBL" id="KAF4717212.1"/>
    </source>
</evidence>
<gene>
    <name evidence="4" type="ORF">FOZ62_028657</name>
</gene>
<accession>A0A7J6RA22</accession>
<evidence type="ECO:0000313" key="5">
    <source>
        <dbReference type="Proteomes" id="UP000574390"/>
    </source>
</evidence>
<proteinExistence type="predicted"/>
<feature type="transmembrane region" description="Helical" evidence="3">
    <location>
        <begin position="224"/>
        <end position="244"/>
    </location>
</feature>
<reference evidence="4 5" key="1">
    <citation type="submission" date="2020-04" db="EMBL/GenBank/DDBJ databases">
        <title>Perkinsus olseni comparative genomics.</title>
        <authorList>
            <person name="Bogema D.R."/>
        </authorList>
    </citation>
    <scope>NUCLEOTIDE SEQUENCE [LARGE SCALE GENOMIC DNA]</scope>
    <source>
        <strain evidence="4">ATCC PRA-205</strain>
    </source>
</reference>
<evidence type="ECO:0000256" key="1">
    <source>
        <dbReference type="SAM" id="Coils"/>
    </source>
</evidence>
<protein>
    <submittedName>
        <fullName evidence="4">Uncharacterized protein</fullName>
    </submittedName>
</protein>
<comment type="caution">
    <text evidence="4">The sequence shown here is derived from an EMBL/GenBank/DDBJ whole genome shotgun (WGS) entry which is preliminary data.</text>
</comment>
<keyword evidence="3" id="KW-1133">Transmembrane helix</keyword>
<feature type="compositionally biased region" description="Basic and acidic residues" evidence="2">
    <location>
        <begin position="349"/>
        <end position="359"/>
    </location>
</feature>
<keyword evidence="3" id="KW-0812">Transmembrane</keyword>
<keyword evidence="3" id="KW-0472">Membrane</keyword>
<evidence type="ECO:0000256" key="2">
    <source>
        <dbReference type="SAM" id="MobiDB-lite"/>
    </source>
</evidence>
<evidence type="ECO:0000256" key="3">
    <source>
        <dbReference type="SAM" id="Phobius"/>
    </source>
</evidence>
<dbReference type="EMBL" id="JABANM010023844">
    <property type="protein sequence ID" value="KAF4717212.1"/>
    <property type="molecule type" value="Genomic_DNA"/>
</dbReference>
<dbReference type="AlphaFoldDB" id="A0A7J6RA22"/>
<sequence length="380" mass="42973">MGLPRRLGTTPEEHHQYVARLKEHFERLIEDMPAEEGERDPDQPIVCEVALARDYGGAVRNFLGQGKLYVRNHEMAAQVTALYAEGKTKKARKLEKKVAAIDTELEKLGENVKSQKDKLDLDRDVCQAHVIFNEEAYKKFILHRYRFSGSWLWRLDEVVAYMEAEDILDPHIGNGSPIRQFADCQSRVLRFEGRALVVKQAFEPSNIYCENLDFDPRSATRRRAFTCCISFFLLVISCILLVIAKIAGIPREAAPVGNKDIWIIGNYSQPEGDGCFEICDIQMFADDDCQDNLFGSIGVAKVFDSTGEINVMNPLTHEAVDGVGFNRLTNTVNNLSVCSSATWTPKTCVEPEERTESTRRRLSPGSDGQRRPLPQSLRRE</sequence>
<dbReference type="Proteomes" id="UP000574390">
    <property type="component" value="Unassembled WGS sequence"/>
</dbReference>